<accession>B9FPL1</accession>
<dbReference type="EMBL" id="CM000142">
    <property type="protein sequence ID" value="EEE63721.1"/>
    <property type="molecule type" value="Genomic_DNA"/>
</dbReference>
<name>B9FPL1_ORYSJ</name>
<proteinExistence type="predicted"/>
<gene>
    <name evidence="1" type="ORF">OsJ_18539</name>
</gene>
<organism evidence="1">
    <name type="scientific">Oryza sativa subsp. japonica</name>
    <name type="common">Rice</name>
    <dbReference type="NCBI Taxonomy" id="39947"/>
    <lineage>
        <taxon>Eukaryota</taxon>
        <taxon>Viridiplantae</taxon>
        <taxon>Streptophyta</taxon>
        <taxon>Embryophyta</taxon>
        <taxon>Tracheophyta</taxon>
        <taxon>Spermatophyta</taxon>
        <taxon>Magnoliopsida</taxon>
        <taxon>Liliopsida</taxon>
        <taxon>Poales</taxon>
        <taxon>Poaceae</taxon>
        <taxon>BOP clade</taxon>
        <taxon>Oryzoideae</taxon>
        <taxon>Oryzeae</taxon>
        <taxon>Oryzinae</taxon>
        <taxon>Oryza</taxon>
        <taxon>Oryza sativa</taxon>
    </lineage>
</organism>
<dbReference type="Proteomes" id="UP000007752">
    <property type="component" value="Chromosome 5"/>
</dbReference>
<evidence type="ECO:0000313" key="1">
    <source>
        <dbReference type="EMBL" id="EEE63721.1"/>
    </source>
</evidence>
<protein>
    <submittedName>
        <fullName evidence="1">Uncharacterized protein</fullName>
    </submittedName>
</protein>
<reference evidence="1" key="2">
    <citation type="submission" date="2008-12" db="EMBL/GenBank/DDBJ databases">
        <title>Improved gene annotation of the rice (Oryza sativa) genomes.</title>
        <authorList>
            <person name="Wang J."/>
            <person name="Li R."/>
            <person name="Fan W."/>
            <person name="Huang Q."/>
            <person name="Zhang J."/>
            <person name="Zhou Y."/>
            <person name="Hu Y."/>
            <person name="Zi S."/>
            <person name="Li J."/>
            <person name="Ni P."/>
            <person name="Zheng H."/>
            <person name="Zhang Y."/>
            <person name="Zhao M."/>
            <person name="Hao Q."/>
            <person name="McDermott J."/>
            <person name="Samudrala R."/>
            <person name="Kristiansen K."/>
            <person name="Wong G.K.-S."/>
        </authorList>
    </citation>
    <scope>NUCLEOTIDE SEQUENCE</scope>
</reference>
<dbReference type="AlphaFoldDB" id="B9FPL1"/>
<reference evidence="1" key="1">
    <citation type="journal article" date="2005" name="PLoS Biol.">
        <title>The genomes of Oryza sativa: a history of duplications.</title>
        <authorList>
            <person name="Yu J."/>
            <person name="Wang J."/>
            <person name="Lin W."/>
            <person name="Li S."/>
            <person name="Li H."/>
            <person name="Zhou J."/>
            <person name="Ni P."/>
            <person name="Dong W."/>
            <person name="Hu S."/>
            <person name="Zeng C."/>
            <person name="Zhang J."/>
            <person name="Zhang Y."/>
            <person name="Li R."/>
            <person name="Xu Z."/>
            <person name="Li S."/>
            <person name="Li X."/>
            <person name="Zheng H."/>
            <person name="Cong L."/>
            <person name="Lin L."/>
            <person name="Yin J."/>
            <person name="Geng J."/>
            <person name="Li G."/>
            <person name="Shi J."/>
            <person name="Liu J."/>
            <person name="Lv H."/>
            <person name="Li J."/>
            <person name="Wang J."/>
            <person name="Deng Y."/>
            <person name="Ran L."/>
            <person name="Shi X."/>
            <person name="Wang X."/>
            <person name="Wu Q."/>
            <person name="Li C."/>
            <person name="Ren X."/>
            <person name="Wang J."/>
            <person name="Wang X."/>
            <person name="Li D."/>
            <person name="Liu D."/>
            <person name="Zhang X."/>
            <person name="Ji Z."/>
            <person name="Zhao W."/>
            <person name="Sun Y."/>
            <person name="Zhang Z."/>
            <person name="Bao J."/>
            <person name="Han Y."/>
            <person name="Dong L."/>
            <person name="Ji J."/>
            <person name="Chen P."/>
            <person name="Wu S."/>
            <person name="Liu J."/>
            <person name="Xiao Y."/>
            <person name="Bu D."/>
            <person name="Tan J."/>
            <person name="Yang L."/>
            <person name="Ye C."/>
            <person name="Zhang J."/>
            <person name="Xu J."/>
            <person name="Zhou Y."/>
            <person name="Yu Y."/>
            <person name="Zhang B."/>
            <person name="Zhuang S."/>
            <person name="Wei H."/>
            <person name="Liu B."/>
            <person name="Lei M."/>
            <person name="Yu H."/>
            <person name="Li Y."/>
            <person name="Xu H."/>
            <person name="Wei S."/>
            <person name="He X."/>
            <person name="Fang L."/>
            <person name="Zhang Z."/>
            <person name="Zhang Y."/>
            <person name="Huang X."/>
            <person name="Su Z."/>
            <person name="Tong W."/>
            <person name="Li J."/>
            <person name="Tong Z."/>
            <person name="Li S."/>
            <person name="Ye J."/>
            <person name="Wang L."/>
            <person name="Fang L."/>
            <person name="Lei T."/>
            <person name="Chen C."/>
            <person name="Chen H."/>
            <person name="Xu Z."/>
            <person name="Li H."/>
            <person name="Huang H."/>
            <person name="Zhang F."/>
            <person name="Xu H."/>
            <person name="Li N."/>
            <person name="Zhao C."/>
            <person name="Li S."/>
            <person name="Dong L."/>
            <person name="Huang Y."/>
            <person name="Li L."/>
            <person name="Xi Y."/>
            <person name="Qi Q."/>
            <person name="Li W."/>
            <person name="Zhang B."/>
            <person name="Hu W."/>
            <person name="Zhang Y."/>
            <person name="Tian X."/>
            <person name="Jiao Y."/>
            <person name="Liang X."/>
            <person name="Jin J."/>
            <person name="Gao L."/>
            <person name="Zheng W."/>
            <person name="Hao B."/>
            <person name="Liu S."/>
            <person name="Wang W."/>
            <person name="Yuan L."/>
            <person name="Cao M."/>
            <person name="McDermott J."/>
            <person name="Samudrala R."/>
            <person name="Wang J."/>
            <person name="Wong G.K."/>
            <person name="Yang H."/>
        </authorList>
    </citation>
    <scope>NUCLEOTIDE SEQUENCE [LARGE SCALE GENOMIC DNA]</scope>
</reference>
<sequence>MAAGGQDLDAAADAGAVHHREHWLLCAACISRDGAVELLGRGRWATAASRGGGRGGVVGELAAESTMAGAEVRAGV</sequence>